<protein>
    <submittedName>
        <fullName evidence="2">Uncharacterized protein</fullName>
    </submittedName>
</protein>
<evidence type="ECO:0000313" key="2">
    <source>
        <dbReference type="EMBL" id="OGE01342.1"/>
    </source>
</evidence>
<keyword evidence="1" id="KW-0472">Membrane</keyword>
<organism evidence="2 3">
    <name type="scientific">Candidatus Curtissbacteria bacterium RIFOXYA1_FULL_41_14</name>
    <dbReference type="NCBI Taxonomy" id="1797737"/>
    <lineage>
        <taxon>Bacteria</taxon>
        <taxon>Candidatus Curtissiibacteriota</taxon>
    </lineage>
</organism>
<gene>
    <name evidence="2" type="ORF">A2196_04285</name>
</gene>
<feature type="transmembrane region" description="Helical" evidence="1">
    <location>
        <begin position="13"/>
        <end position="34"/>
    </location>
</feature>
<reference evidence="2 3" key="1">
    <citation type="journal article" date="2016" name="Nat. Commun.">
        <title>Thousands of microbial genomes shed light on interconnected biogeochemical processes in an aquifer system.</title>
        <authorList>
            <person name="Anantharaman K."/>
            <person name="Brown C.T."/>
            <person name="Hug L.A."/>
            <person name="Sharon I."/>
            <person name="Castelle C.J."/>
            <person name="Probst A.J."/>
            <person name="Thomas B.C."/>
            <person name="Singh A."/>
            <person name="Wilkins M.J."/>
            <person name="Karaoz U."/>
            <person name="Brodie E.L."/>
            <person name="Williams K.H."/>
            <person name="Hubbard S.S."/>
            <person name="Banfield J.F."/>
        </authorList>
    </citation>
    <scope>NUCLEOTIDE SEQUENCE [LARGE SCALE GENOMIC DNA]</scope>
</reference>
<evidence type="ECO:0000256" key="1">
    <source>
        <dbReference type="SAM" id="Phobius"/>
    </source>
</evidence>
<name>A0A1F5HBD2_9BACT</name>
<proteinExistence type="predicted"/>
<dbReference type="Proteomes" id="UP000176751">
    <property type="component" value="Unassembled WGS sequence"/>
</dbReference>
<keyword evidence="1" id="KW-1133">Transmembrane helix</keyword>
<feature type="transmembrane region" description="Helical" evidence="1">
    <location>
        <begin position="69"/>
        <end position="88"/>
    </location>
</feature>
<comment type="caution">
    <text evidence="2">The sequence shown here is derived from an EMBL/GenBank/DDBJ whole genome shotgun (WGS) entry which is preliminary data.</text>
</comment>
<keyword evidence="1" id="KW-0812">Transmembrane</keyword>
<dbReference type="EMBL" id="MFCA01000028">
    <property type="protein sequence ID" value="OGE01342.1"/>
    <property type="molecule type" value="Genomic_DNA"/>
</dbReference>
<accession>A0A1F5HBD2</accession>
<dbReference type="STRING" id="1797737.A2196_04285"/>
<sequence>MVAKSIVKLIDEAIVPAVALIAGKMLGVLLSIYFLDLSFTVRSETLWILPSIHFADLAGYAKVENFSNLAMFTVAAAGTILVLVRAHFFHESHIHPRLHAKLASLNLESLIAPSYHLYHQAAIWLIFLWLSVGFLVISTLFSVTYGQIAIVAFVVAANFSWLFAIDIEKEVEIARS</sequence>
<dbReference type="AlphaFoldDB" id="A0A1F5HBD2"/>
<evidence type="ECO:0000313" key="3">
    <source>
        <dbReference type="Proteomes" id="UP000176751"/>
    </source>
</evidence>
<feature type="transmembrane region" description="Helical" evidence="1">
    <location>
        <begin position="147"/>
        <end position="165"/>
    </location>
</feature>
<feature type="transmembrane region" description="Helical" evidence="1">
    <location>
        <begin position="121"/>
        <end position="141"/>
    </location>
</feature>